<feature type="transmembrane region" description="Helical" evidence="7">
    <location>
        <begin position="91"/>
        <end position="119"/>
    </location>
</feature>
<keyword evidence="1" id="KW-0813">Transport</keyword>
<keyword evidence="7" id="KW-1133">Transmembrane helix</keyword>
<dbReference type="GO" id="GO:0046872">
    <property type="term" value="F:metal ion binding"/>
    <property type="evidence" value="ECO:0007669"/>
    <property type="project" value="UniProtKB-KW"/>
</dbReference>
<name>A0A2N3G5C8_9ACTN</name>
<dbReference type="Gene3D" id="3.30.70.20">
    <property type="match status" value="1"/>
</dbReference>
<dbReference type="GO" id="GO:0005886">
    <property type="term" value="C:plasma membrane"/>
    <property type="evidence" value="ECO:0007669"/>
    <property type="project" value="TreeGrafter"/>
</dbReference>
<dbReference type="Pfam" id="PF00037">
    <property type="entry name" value="Fer4"/>
    <property type="match status" value="1"/>
</dbReference>
<keyword evidence="3" id="KW-0479">Metal-binding</keyword>
<evidence type="ECO:0000256" key="7">
    <source>
        <dbReference type="SAM" id="Phobius"/>
    </source>
</evidence>
<evidence type="ECO:0000256" key="5">
    <source>
        <dbReference type="ARBA" id="ARBA00023004"/>
    </source>
</evidence>
<organism evidence="9 10">
    <name type="scientific">Candidatus Anoxymicrobium japonicum</name>
    <dbReference type="NCBI Taxonomy" id="2013648"/>
    <lineage>
        <taxon>Bacteria</taxon>
        <taxon>Bacillati</taxon>
        <taxon>Actinomycetota</taxon>
        <taxon>Candidatus Geothermincolia</taxon>
        <taxon>Candidatus Geothermincolales</taxon>
        <taxon>Candidatus Anoxymicrobiaceae</taxon>
        <taxon>Candidatus Anoxymicrobium</taxon>
    </lineage>
</organism>
<gene>
    <name evidence="9" type="ORF">CVT63_05545</name>
</gene>
<keyword evidence="4" id="KW-0249">Electron transport</keyword>
<dbReference type="GO" id="GO:0051539">
    <property type="term" value="F:4 iron, 4 sulfur cluster binding"/>
    <property type="evidence" value="ECO:0007669"/>
    <property type="project" value="UniProtKB-KW"/>
</dbReference>
<dbReference type="PROSITE" id="PS00198">
    <property type="entry name" value="4FE4S_FER_1"/>
    <property type="match status" value="2"/>
</dbReference>
<dbReference type="Pfam" id="PF12801">
    <property type="entry name" value="Fer4_5"/>
    <property type="match status" value="2"/>
</dbReference>
<evidence type="ECO:0000313" key="10">
    <source>
        <dbReference type="Proteomes" id="UP000233654"/>
    </source>
</evidence>
<dbReference type="SUPFAM" id="SSF54862">
    <property type="entry name" value="4Fe-4S ferredoxins"/>
    <property type="match status" value="1"/>
</dbReference>
<keyword evidence="2" id="KW-0004">4Fe-4S</keyword>
<dbReference type="AlphaFoldDB" id="A0A2N3G5C8"/>
<keyword evidence="7" id="KW-0812">Transmembrane</keyword>
<keyword evidence="7" id="KW-0472">Membrane</keyword>
<proteinExistence type="predicted"/>
<dbReference type="InterPro" id="IPR017900">
    <property type="entry name" value="4Fe4S_Fe_S_CS"/>
</dbReference>
<evidence type="ECO:0000256" key="2">
    <source>
        <dbReference type="ARBA" id="ARBA00022485"/>
    </source>
</evidence>
<keyword evidence="6" id="KW-0411">Iron-sulfur</keyword>
<dbReference type="InterPro" id="IPR017896">
    <property type="entry name" value="4Fe4S_Fe-S-bd"/>
</dbReference>
<evidence type="ECO:0000256" key="3">
    <source>
        <dbReference type="ARBA" id="ARBA00022723"/>
    </source>
</evidence>
<dbReference type="PANTHER" id="PTHR30176">
    <property type="entry name" value="FERREDOXIN-TYPE PROTEIN NAPH"/>
    <property type="match status" value="1"/>
</dbReference>
<feature type="domain" description="4Fe-4S ferredoxin-type" evidence="8">
    <location>
        <begin position="264"/>
        <end position="288"/>
    </location>
</feature>
<evidence type="ECO:0000259" key="8">
    <source>
        <dbReference type="PROSITE" id="PS51379"/>
    </source>
</evidence>
<dbReference type="Proteomes" id="UP000233654">
    <property type="component" value="Unassembled WGS sequence"/>
</dbReference>
<feature type="transmembrane region" description="Helical" evidence="7">
    <location>
        <begin position="188"/>
        <end position="208"/>
    </location>
</feature>
<sequence length="307" mass="33455">MRARRWTQALAALIANPWFIYFKTRIIYQGKGKGLCFPGLNCYVCPLALSSCPVGSLQHSFATLHSRTRGAVAGRGLAEAVKRQASYQAGALLYVVGFIGLVGILVGRLFCGWACPFGLLQDLLYKIPTPKFSVPRWMRFGKYFALIVVAMLIPYITGVHWYSRLCPAGTLEGAIPLKVLPPGAPLPAVGWLFLLKIAILVGFLAWMVAAKRPFCRTACALGGAYALLAPLSLYRMDVDSATCTKCGRCRKVCPVDMNVYENPNSPECVRCLSCKKECPENAVSSGFGLLVKQKPGQEHGEEPCARG</sequence>
<dbReference type="PANTHER" id="PTHR30176:SF3">
    <property type="entry name" value="FERREDOXIN-TYPE PROTEIN NAPH"/>
    <property type="match status" value="1"/>
</dbReference>
<feature type="transmembrane region" description="Helical" evidence="7">
    <location>
        <begin position="140"/>
        <end position="162"/>
    </location>
</feature>
<feature type="domain" description="4Fe-4S ferredoxin-type" evidence="8">
    <location>
        <begin position="234"/>
        <end position="263"/>
    </location>
</feature>
<dbReference type="InterPro" id="IPR051684">
    <property type="entry name" value="Electron_Trans/Redox"/>
</dbReference>
<accession>A0A2N3G5C8</accession>
<evidence type="ECO:0000313" key="9">
    <source>
        <dbReference type="EMBL" id="PKQ27916.1"/>
    </source>
</evidence>
<comment type="caution">
    <text evidence="9">The sequence shown here is derived from an EMBL/GenBank/DDBJ whole genome shotgun (WGS) entry which is preliminary data.</text>
</comment>
<evidence type="ECO:0000256" key="6">
    <source>
        <dbReference type="ARBA" id="ARBA00023014"/>
    </source>
</evidence>
<reference evidence="9 10" key="1">
    <citation type="journal article" date="2017" name="ISME J.">
        <title>Potential for microbial H2 and metal transformations associated with novel bacteria and archaea in deep terrestrial subsurface sediments.</title>
        <authorList>
            <person name="Hernsdorf A.W."/>
            <person name="Amano Y."/>
            <person name="Miyakawa K."/>
            <person name="Ise K."/>
            <person name="Suzuki Y."/>
            <person name="Anantharaman K."/>
            <person name="Probst A."/>
            <person name="Burstein D."/>
            <person name="Thomas B.C."/>
            <person name="Banfield J.F."/>
        </authorList>
    </citation>
    <scope>NUCLEOTIDE SEQUENCE [LARGE SCALE GENOMIC DNA]</scope>
    <source>
        <strain evidence="9">HGW-Actinobacteria-3</strain>
    </source>
</reference>
<protein>
    <recommendedName>
        <fullName evidence="8">4Fe-4S ferredoxin-type domain-containing protein</fullName>
    </recommendedName>
</protein>
<keyword evidence="5" id="KW-0408">Iron</keyword>
<evidence type="ECO:0000256" key="1">
    <source>
        <dbReference type="ARBA" id="ARBA00022448"/>
    </source>
</evidence>
<dbReference type="PROSITE" id="PS51379">
    <property type="entry name" value="4FE4S_FER_2"/>
    <property type="match status" value="2"/>
</dbReference>
<evidence type="ECO:0000256" key="4">
    <source>
        <dbReference type="ARBA" id="ARBA00022982"/>
    </source>
</evidence>
<dbReference type="EMBL" id="PHEX01000044">
    <property type="protein sequence ID" value="PKQ27916.1"/>
    <property type="molecule type" value="Genomic_DNA"/>
</dbReference>